<accession>A0A4R2GRV9</accession>
<comment type="cofactor">
    <cofactor evidence="2 10">
        <name>Mg(2+)</name>
        <dbReference type="ChEBI" id="CHEBI:18420"/>
    </cofactor>
</comment>
<dbReference type="InterPro" id="IPR037512">
    <property type="entry name" value="PGPase_prok"/>
</dbReference>
<reference evidence="11 12" key="1">
    <citation type="submission" date="2019-03" db="EMBL/GenBank/DDBJ databases">
        <title>Genomic Encyclopedia of Type Strains, Phase IV (KMG-IV): sequencing the most valuable type-strain genomes for metagenomic binning, comparative biology and taxonomic classification.</title>
        <authorList>
            <person name="Goeker M."/>
        </authorList>
    </citation>
    <scope>NUCLEOTIDE SEQUENCE [LARGE SCALE GENOMIC DNA]</scope>
    <source>
        <strain evidence="11 12">DSM 22958</strain>
    </source>
</reference>
<keyword evidence="8 10" id="KW-0460">Magnesium</keyword>
<comment type="caution">
    <text evidence="11">The sequence shown here is derived from an EMBL/GenBank/DDBJ whole genome shotgun (WGS) entry which is preliminary data.</text>
</comment>
<dbReference type="PANTHER" id="PTHR43434">
    <property type="entry name" value="PHOSPHOGLYCOLATE PHOSPHATASE"/>
    <property type="match status" value="1"/>
</dbReference>
<dbReference type="NCBIfam" id="TIGR01449">
    <property type="entry name" value="PGP_bact"/>
    <property type="match status" value="1"/>
</dbReference>
<keyword evidence="12" id="KW-1185">Reference proteome</keyword>
<feature type="binding site" evidence="10">
    <location>
        <position position="12"/>
    </location>
    <ligand>
        <name>Mg(2+)</name>
        <dbReference type="ChEBI" id="CHEBI:18420"/>
    </ligand>
</feature>
<evidence type="ECO:0000313" key="11">
    <source>
        <dbReference type="EMBL" id="TCO11989.1"/>
    </source>
</evidence>
<dbReference type="InterPro" id="IPR023214">
    <property type="entry name" value="HAD_sf"/>
</dbReference>
<dbReference type="GO" id="GO:0046295">
    <property type="term" value="P:glycolate biosynthetic process"/>
    <property type="evidence" value="ECO:0007669"/>
    <property type="project" value="UniProtKB-UniRule"/>
</dbReference>
<evidence type="ECO:0000256" key="8">
    <source>
        <dbReference type="ARBA" id="ARBA00022842"/>
    </source>
</evidence>
<feature type="binding site" evidence="10">
    <location>
        <position position="172"/>
    </location>
    <ligand>
        <name>Mg(2+)</name>
        <dbReference type="ChEBI" id="CHEBI:18420"/>
    </ligand>
</feature>
<dbReference type="OrthoDB" id="9793014at2"/>
<comment type="pathway">
    <text evidence="3 10">Organic acid metabolism; glycolate biosynthesis; glycolate from 2-phosphoglycolate: step 1/1.</text>
</comment>
<dbReference type="SFLD" id="SFLDG01129">
    <property type="entry name" value="C1.5:_HAD__Beta-PGM__Phosphata"/>
    <property type="match status" value="1"/>
</dbReference>
<dbReference type="SFLD" id="SFLDS00003">
    <property type="entry name" value="Haloacid_Dehalogenase"/>
    <property type="match status" value="1"/>
</dbReference>
<feature type="binding site" evidence="10">
    <location>
        <position position="10"/>
    </location>
    <ligand>
        <name>Mg(2+)</name>
        <dbReference type="ChEBI" id="CHEBI:18420"/>
    </ligand>
</feature>
<dbReference type="Proteomes" id="UP000294881">
    <property type="component" value="Unassembled WGS sequence"/>
</dbReference>
<dbReference type="EMBL" id="SLWL01000010">
    <property type="protein sequence ID" value="TCO11989.1"/>
    <property type="molecule type" value="Genomic_DNA"/>
</dbReference>
<comment type="similarity">
    <text evidence="4 10">Belongs to the HAD-like hydrolase superfamily. CbbY/CbbZ/Gph/YieH family.</text>
</comment>
<dbReference type="EC" id="3.1.3.18" evidence="5 10"/>
<protein>
    <recommendedName>
        <fullName evidence="5 10">Phosphoglycolate phosphatase</fullName>
        <shortName evidence="10">PGP</shortName>
        <shortName evidence="10">PGPase</shortName>
        <ecNumber evidence="5 10">3.1.3.18</ecNumber>
    </recommendedName>
</protein>
<sequence length="231" mass="24071">MITPPTLVLDLDGTLVDTAPDLLATLNAVLAGERLPPVTLDQVRAMTGAGARALLERGMAAAGVVAGPERMDALFAAFIDYYAAHIADHSRPFPGALQALQRFSDAGWRLAVCTNKLEGLARLLLDALELTPRFAAIAGGDTFAFRKPHPGHILETVRLAGGEPGRAVMVGDSAADINAARAGGVPVIGMTFGYTDIPVVALNPDATLDHFDDLYDAAIRLLPARIAAAGA</sequence>
<dbReference type="HAMAP" id="MF_00495">
    <property type="entry name" value="GPH_hydrolase_bact"/>
    <property type="match status" value="1"/>
</dbReference>
<evidence type="ECO:0000256" key="3">
    <source>
        <dbReference type="ARBA" id="ARBA00004818"/>
    </source>
</evidence>
<dbReference type="GO" id="GO:0005829">
    <property type="term" value="C:cytosol"/>
    <property type="evidence" value="ECO:0007669"/>
    <property type="project" value="TreeGrafter"/>
</dbReference>
<dbReference type="InterPro" id="IPR006439">
    <property type="entry name" value="HAD-SF_hydro_IA"/>
</dbReference>
<gene>
    <name evidence="11" type="ORF">EV666_11027</name>
</gene>
<dbReference type="SUPFAM" id="SSF56784">
    <property type="entry name" value="HAD-like"/>
    <property type="match status" value="1"/>
</dbReference>
<dbReference type="InterPro" id="IPR023198">
    <property type="entry name" value="PGP-like_dom2"/>
</dbReference>
<dbReference type="Gene3D" id="3.40.50.1000">
    <property type="entry name" value="HAD superfamily/HAD-like"/>
    <property type="match status" value="1"/>
</dbReference>
<dbReference type="Gene3D" id="1.10.150.240">
    <property type="entry name" value="Putative phosphatase, domain 2"/>
    <property type="match status" value="1"/>
</dbReference>
<dbReference type="InterPro" id="IPR036412">
    <property type="entry name" value="HAD-like_sf"/>
</dbReference>
<comment type="function">
    <text evidence="10">Specifically catalyzes the dephosphorylation of 2-phosphoglycolate. Is involved in the dissimilation of the intracellular 2-phosphoglycolate formed during the DNA repair of 3'-phosphoglycolate ends, a major class of DNA lesions induced by oxidative stress.</text>
</comment>
<dbReference type="UniPathway" id="UPA00865">
    <property type="reaction ID" value="UER00834"/>
</dbReference>
<name>A0A4R2GRV9_9HYPH</name>
<proteinExistence type="inferred from homology"/>
<evidence type="ECO:0000256" key="10">
    <source>
        <dbReference type="HAMAP-Rule" id="MF_00495"/>
    </source>
</evidence>
<dbReference type="InterPro" id="IPR050155">
    <property type="entry name" value="HAD-like_hydrolase_sf"/>
</dbReference>
<keyword evidence="7 10" id="KW-0378">Hydrolase</keyword>
<evidence type="ECO:0000256" key="9">
    <source>
        <dbReference type="ARBA" id="ARBA00023277"/>
    </source>
</evidence>
<dbReference type="NCBIfam" id="TIGR01549">
    <property type="entry name" value="HAD-SF-IA-v1"/>
    <property type="match status" value="1"/>
</dbReference>
<keyword evidence="9 10" id="KW-0119">Carbohydrate metabolism</keyword>
<comment type="catalytic activity">
    <reaction evidence="1 10">
        <text>2-phosphoglycolate + H2O = glycolate + phosphate</text>
        <dbReference type="Rhea" id="RHEA:14369"/>
        <dbReference type="ChEBI" id="CHEBI:15377"/>
        <dbReference type="ChEBI" id="CHEBI:29805"/>
        <dbReference type="ChEBI" id="CHEBI:43474"/>
        <dbReference type="ChEBI" id="CHEBI:58033"/>
        <dbReference type="EC" id="3.1.3.18"/>
    </reaction>
</comment>
<evidence type="ECO:0000256" key="4">
    <source>
        <dbReference type="ARBA" id="ARBA00006171"/>
    </source>
</evidence>
<evidence type="ECO:0000256" key="1">
    <source>
        <dbReference type="ARBA" id="ARBA00000830"/>
    </source>
</evidence>
<organism evidence="11 12">
    <name type="scientific">Camelimonas lactis</name>
    <dbReference type="NCBI Taxonomy" id="659006"/>
    <lineage>
        <taxon>Bacteria</taxon>
        <taxon>Pseudomonadati</taxon>
        <taxon>Pseudomonadota</taxon>
        <taxon>Alphaproteobacteria</taxon>
        <taxon>Hyphomicrobiales</taxon>
        <taxon>Chelatococcaceae</taxon>
        <taxon>Camelimonas</taxon>
    </lineage>
</organism>
<dbReference type="GO" id="GO:0005975">
    <property type="term" value="P:carbohydrate metabolic process"/>
    <property type="evidence" value="ECO:0007669"/>
    <property type="project" value="InterPro"/>
</dbReference>
<feature type="active site" description="Nucleophile" evidence="10">
    <location>
        <position position="10"/>
    </location>
</feature>
<dbReference type="PANTHER" id="PTHR43434:SF1">
    <property type="entry name" value="PHOSPHOGLYCOLATE PHOSPHATASE"/>
    <property type="match status" value="1"/>
</dbReference>
<evidence type="ECO:0000256" key="5">
    <source>
        <dbReference type="ARBA" id="ARBA00013078"/>
    </source>
</evidence>
<evidence type="ECO:0000313" key="12">
    <source>
        <dbReference type="Proteomes" id="UP000294881"/>
    </source>
</evidence>
<evidence type="ECO:0000256" key="2">
    <source>
        <dbReference type="ARBA" id="ARBA00001946"/>
    </source>
</evidence>
<evidence type="ECO:0000256" key="6">
    <source>
        <dbReference type="ARBA" id="ARBA00022723"/>
    </source>
</evidence>
<dbReference type="GO" id="GO:0046872">
    <property type="term" value="F:metal ion binding"/>
    <property type="evidence" value="ECO:0007669"/>
    <property type="project" value="UniProtKB-KW"/>
</dbReference>
<dbReference type="InterPro" id="IPR041492">
    <property type="entry name" value="HAD_2"/>
</dbReference>
<dbReference type="GO" id="GO:0006281">
    <property type="term" value="P:DNA repair"/>
    <property type="evidence" value="ECO:0007669"/>
    <property type="project" value="TreeGrafter"/>
</dbReference>
<dbReference type="GO" id="GO:0008967">
    <property type="term" value="F:phosphoglycolate phosphatase activity"/>
    <property type="evidence" value="ECO:0007669"/>
    <property type="project" value="UniProtKB-UniRule"/>
</dbReference>
<dbReference type="AlphaFoldDB" id="A0A4R2GRV9"/>
<evidence type="ECO:0000256" key="7">
    <source>
        <dbReference type="ARBA" id="ARBA00022801"/>
    </source>
</evidence>
<keyword evidence="6 10" id="KW-0479">Metal-binding</keyword>
<dbReference type="Pfam" id="PF13419">
    <property type="entry name" value="HAD_2"/>
    <property type="match status" value="1"/>
</dbReference>
<dbReference type="RefSeq" id="WP_132007974.1">
    <property type="nucleotide sequence ID" value="NZ_JBHUNN010000002.1"/>
</dbReference>